<dbReference type="AlphaFoldDB" id="A0A1I3Q2X0"/>
<evidence type="ECO:0000256" key="1">
    <source>
        <dbReference type="ARBA" id="ARBA00008791"/>
    </source>
</evidence>
<gene>
    <name evidence="3" type="ORF">SAMN05192543_106166</name>
</gene>
<evidence type="ECO:0000313" key="4">
    <source>
        <dbReference type="Proteomes" id="UP000199548"/>
    </source>
</evidence>
<dbReference type="EMBL" id="FOQU01000006">
    <property type="protein sequence ID" value="SFJ27496.1"/>
    <property type="molecule type" value="Genomic_DNA"/>
</dbReference>
<feature type="domain" description="UspA" evidence="2">
    <location>
        <begin position="1"/>
        <end position="145"/>
    </location>
</feature>
<organism evidence="3 4">
    <name type="scientific">Paraburkholderia megapolitana</name>
    <dbReference type="NCBI Taxonomy" id="420953"/>
    <lineage>
        <taxon>Bacteria</taxon>
        <taxon>Pseudomonadati</taxon>
        <taxon>Pseudomonadota</taxon>
        <taxon>Betaproteobacteria</taxon>
        <taxon>Burkholderiales</taxon>
        <taxon>Burkholderiaceae</taxon>
        <taxon>Paraburkholderia</taxon>
    </lineage>
</organism>
<sequence length="193" mass="20911">MFERIIVAVDGSETARRALDAALDIASHVDASLRVIYVIADPTIYWDAPGYDPSILHNALAEEGEKLRGESIELFRKRDVRGDMKVIDKDALDDVATSIVEAACEFHAHLLVLGTHGRRGVRRLLLGSVAEHCARLAALPVLLIPGREPIHDQAIATQAAHLPSDIPAVLAPAITGGQAEKNHPIHDDFSSRT</sequence>
<dbReference type="PANTHER" id="PTHR46268">
    <property type="entry name" value="STRESS RESPONSE PROTEIN NHAX"/>
    <property type="match status" value="1"/>
</dbReference>
<dbReference type="PANTHER" id="PTHR46268:SF6">
    <property type="entry name" value="UNIVERSAL STRESS PROTEIN UP12"/>
    <property type="match status" value="1"/>
</dbReference>
<comment type="similarity">
    <text evidence="1">Belongs to the universal stress protein A family.</text>
</comment>
<dbReference type="Pfam" id="PF00582">
    <property type="entry name" value="Usp"/>
    <property type="match status" value="1"/>
</dbReference>
<keyword evidence="4" id="KW-1185">Reference proteome</keyword>
<dbReference type="InterPro" id="IPR006016">
    <property type="entry name" value="UspA"/>
</dbReference>
<name>A0A1I3Q2X0_9BURK</name>
<accession>A0A1I3Q2X0</accession>
<dbReference type="PRINTS" id="PR01438">
    <property type="entry name" value="UNVRSLSTRESS"/>
</dbReference>
<dbReference type="InterPro" id="IPR006015">
    <property type="entry name" value="Universal_stress_UspA"/>
</dbReference>
<dbReference type="SUPFAM" id="SSF52402">
    <property type="entry name" value="Adenine nucleotide alpha hydrolases-like"/>
    <property type="match status" value="1"/>
</dbReference>
<protein>
    <submittedName>
        <fullName evidence="3">Nucleotide-binding universal stress protein, UspA family</fullName>
    </submittedName>
</protein>
<dbReference type="RefSeq" id="WP_091015182.1">
    <property type="nucleotide sequence ID" value="NZ_CP041743.1"/>
</dbReference>
<evidence type="ECO:0000259" key="2">
    <source>
        <dbReference type="Pfam" id="PF00582"/>
    </source>
</evidence>
<reference evidence="3 4" key="1">
    <citation type="submission" date="2016-10" db="EMBL/GenBank/DDBJ databases">
        <authorList>
            <person name="de Groot N.N."/>
        </authorList>
    </citation>
    <scope>NUCLEOTIDE SEQUENCE [LARGE SCALE GENOMIC DNA]</scope>
    <source>
        <strain evidence="3 4">LMG 23650</strain>
    </source>
</reference>
<dbReference type="InterPro" id="IPR014729">
    <property type="entry name" value="Rossmann-like_a/b/a_fold"/>
</dbReference>
<dbReference type="Gene3D" id="3.40.50.620">
    <property type="entry name" value="HUPs"/>
    <property type="match status" value="1"/>
</dbReference>
<dbReference type="STRING" id="420953.SAMN05192543_106166"/>
<dbReference type="CDD" id="cd00293">
    <property type="entry name" value="USP-like"/>
    <property type="match status" value="1"/>
</dbReference>
<dbReference type="Proteomes" id="UP000199548">
    <property type="component" value="Unassembled WGS sequence"/>
</dbReference>
<proteinExistence type="inferred from homology"/>
<evidence type="ECO:0000313" key="3">
    <source>
        <dbReference type="EMBL" id="SFJ27496.1"/>
    </source>
</evidence>
<dbReference type="OrthoDB" id="8547832at2"/>